<organism evidence="1 4">
    <name type="scientific">Bacteroides faecis</name>
    <dbReference type="NCBI Taxonomy" id="674529"/>
    <lineage>
        <taxon>Bacteria</taxon>
        <taxon>Pseudomonadati</taxon>
        <taxon>Bacteroidota</taxon>
        <taxon>Bacteroidia</taxon>
        <taxon>Bacteroidales</taxon>
        <taxon>Bacteroidaceae</taxon>
        <taxon>Bacteroides</taxon>
    </lineage>
</organism>
<gene>
    <name evidence="1" type="ORF">ERS852461_00721</name>
    <name evidence="2" type="ORF">NXW97_16150</name>
    <name evidence="3" type="ORF">NXY30_19540</name>
</gene>
<dbReference type="GeneID" id="69590324"/>
<accession>A0A3E5GMG1</accession>
<dbReference type="Proteomes" id="UP000095606">
    <property type="component" value="Unassembled WGS sequence"/>
</dbReference>
<dbReference type="EMBL" id="CZAE01000002">
    <property type="protein sequence ID" value="CUO62245.1"/>
    <property type="molecule type" value="Genomic_DNA"/>
</dbReference>
<accession>A0A174GP77</accession>
<dbReference type="RefSeq" id="WP_010538029.1">
    <property type="nucleotide sequence ID" value="NZ_CABMFH010000002.1"/>
</dbReference>
<protein>
    <submittedName>
        <fullName evidence="1">Uncharacterized protein</fullName>
    </submittedName>
</protein>
<dbReference type="EMBL" id="CP103141">
    <property type="protein sequence ID" value="UVQ73214.1"/>
    <property type="molecule type" value="Genomic_DNA"/>
</dbReference>
<evidence type="ECO:0000313" key="3">
    <source>
        <dbReference type="EMBL" id="UVQ73214.1"/>
    </source>
</evidence>
<evidence type="ECO:0000313" key="4">
    <source>
        <dbReference type="Proteomes" id="UP000095606"/>
    </source>
</evidence>
<dbReference type="EMBL" id="JANUTS010000001">
    <property type="protein sequence ID" value="MCS2793518.1"/>
    <property type="molecule type" value="Genomic_DNA"/>
</dbReference>
<evidence type="ECO:0000313" key="1">
    <source>
        <dbReference type="EMBL" id="CUO62245.1"/>
    </source>
</evidence>
<evidence type="ECO:0000313" key="5">
    <source>
        <dbReference type="Proteomes" id="UP001060104"/>
    </source>
</evidence>
<dbReference type="Proteomes" id="UP001060104">
    <property type="component" value="Chromosome"/>
</dbReference>
<proteinExistence type="predicted"/>
<name>A0A3E5GMG1_9BACE</name>
<sequence>MTIIDRIFQKVAELSIPHFFITVEFPAIGNEMPERIETFLWEKYRAILRGASGRKFVYTEGEWRLIFTFFPTNKVVDERYALKNKVQMKFHK</sequence>
<keyword evidence="5" id="KW-1185">Reference proteome</keyword>
<evidence type="ECO:0000313" key="2">
    <source>
        <dbReference type="EMBL" id="MCS2793518.1"/>
    </source>
</evidence>
<dbReference type="AlphaFoldDB" id="A0A3E5GMG1"/>
<reference evidence="2" key="2">
    <citation type="submission" date="2022-08" db="EMBL/GenBank/DDBJ databases">
        <title>Genome Sequencing of Bacteroides fragilis Group Isolates with Nanopore Technology.</title>
        <authorList>
            <person name="Tisza M.J."/>
            <person name="Smith D."/>
            <person name="Dekker J.P."/>
        </authorList>
    </citation>
    <scope>NUCLEOTIDE SEQUENCE</scope>
    <source>
        <strain evidence="2">BFG-351</strain>
        <strain evidence="3">BFG-527</strain>
    </source>
</reference>
<dbReference type="Proteomes" id="UP001204548">
    <property type="component" value="Unassembled WGS sequence"/>
</dbReference>
<reference evidence="1 4" key="1">
    <citation type="submission" date="2015-09" db="EMBL/GenBank/DDBJ databases">
        <authorList>
            <consortium name="Pathogen Informatics"/>
        </authorList>
    </citation>
    <scope>NUCLEOTIDE SEQUENCE [LARGE SCALE GENOMIC DNA]</scope>
    <source>
        <strain evidence="1 4">2789STDY5834846</strain>
    </source>
</reference>